<dbReference type="InterPro" id="IPR038157">
    <property type="entry name" value="FeoA_core_dom"/>
</dbReference>
<evidence type="ECO:0000259" key="2">
    <source>
        <dbReference type="SMART" id="SM00899"/>
    </source>
</evidence>
<dbReference type="Proteomes" id="UP000616201">
    <property type="component" value="Unassembled WGS sequence"/>
</dbReference>
<accession>A0A928UWY3</accession>
<evidence type="ECO:0000256" key="1">
    <source>
        <dbReference type="ARBA" id="ARBA00023004"/>
    </source>
</evidence>
<dbReference type="InterPro" id="IPR008988">
    <property type="entry name" value="Transcriptional_repressor_C"/>
</dbReference>
<dbReference type="SMART" id="SM00899">
    <property type="entry name" value="FeoA"/>
    <property type="match status" value="1"/>
</dbReference>
<feature type="domain" description="Ferrous iron transporter FeoA-like" evidence="2">
    <location>
        <begin position="4"/>
        <end position="76"/>
    </location>
</feature>
<dbReference type="InterPro" id="IPR007167">
    <property type="entry name" value="Fe-transptr_FeoA-like"/>
</dbReference>
<organism evidence="3 4">
    <name type="scientific">Sphingobacterium hungaricum</name>
    <dbReference type="NCBI Taxonomy" id="2082723"/>
    <lineage>
        <taxon>Bacteria</taxon>
        <taxon>Pseudomonadati</taxon>
        <taxon>Bacteroidota</taxon>
        <taxon>Sphingobacteriia</taxon>
        <taxon>Sphingobacteriales</taxon>
        <taxon>Sphingobacteriaceae</taxon>
        <taxon>Sphingobacterium</taxon>
    </lineage>
</organism>
<dbReference type="PANTHER" id="PTHR42954:SF1">
    <property type="entry name" value="FERROUS IRON TRANSPORTER FEOA DOMAIN-CONTAINING PROTEIN"/>
    <property type="match status" value="1"/>
</dbReference>
<dbReference type="AlphaFoldDB" id="A0A928UWY3"/>
<keyword evidence="1" id="KW-0408">Iron</keyword>
<dbReference type="EMBL" id="PRDK01000001">
    <property type="protein sequence ID" value="MBE8712277.1"/>
    <property type="molecule type" value="Genomic_DNA"/>
</dbReference>
<name>A0A928UWY3_9SPHI</name>
<reference evidence="3" key="1">
    <citation type="submission" date="2018-02" db="EMBL/GenBank/DDBJ databases">
        <authorList>
            <person name="Vasarhelyi B.M."/>
            <person name="Deshmukh S."/>
            <person name="Balint B."/>
            <person name="Kukolya J."/>
        </authorList>
    </citation>
    <scope>NUCLEOTIDE SEQUENCE</scope>
    <source>
        <strain evidence="3">KB22</strain>
    </source>
</reference>
<dbReference type="Pfam" id="PF04023">
    <property type="entry name" value="FeoA"/>
    <property type="match status" value="1"/>
</dbReference>
<dbReference type="RefSeq" id="WP_196934618.1">
    <property type="nucleotide sequence ID" value="NZ_MU158698.1"/>
</dbReference>
<dbReference type="InterPro" id="IPR052713">
    <property type="entry name" value="FeoA"/>
</dbReference>
<comment type="caution">
    <text evidence="3">The sequence shown here is derived from an EMBL/GenBank/DDBJ whole genome shotgun (WGS) entry which is preliminary data.</text>
</comment>
<dbReference type="PANTHER" id="PTHR42954">
    <property type="entry name" value="FE(2+) TRANSPORT PROTEIN A"/>
    <property type="match status" value="1"/>
</dbReference>
<dbReference type="GO" id="GO:0046914">
    <property type="term" value="F:transition metal ion binding"/>
    <property type="evidence" value="ECO:0007669"/>
    <property type="project" value="InterPro"/>
</dbReference>
<dbReference type="SUPFAM" id="SSF50037">
    <property type="entry name" value="C-terminal domain of transcriptional repressors"/>
    <property type="match status" value="1"/>
</dbReference>
<proteinExistence type="predicted"/>
<sequence>MQQSSLDKIKIGEQVSVTDFKSLELPAKFYELGFFPGSIVEVKYKAPFNGPICLKIIDNDTLIAIRKSEAKLIITKAI</sequence>
<keyword evidence="4" id="KW-1185">Reference proteome</keyword>
<evidence type="ECO:0000313" key="4">
    <source>
        <dbReference type="Proteomes" id="UP000616201"/>
    </source>
</evidence>
<evidence type="ECO:0000313" key="3">
    <source>
        <dbReference type="EMBL" id="MBE8712277.1"/>
    </source>
</evidence>
<protein>
    <submittedName>
        <fullName evidence="3">Ferrous iron transport protein A</fullName>
    </submittedName>
</protein>
<gene>
    <name evidence="3" type="ORF">C4F49_01105</name>
</gene>
<dbReference type="Gene3D" id="2.30.30.90">
    <property type="match status" value="1"/>
</dbReference>